<feature type="region of interest" description="Disordered" evidence="2">
    <location>
        <begin position="1"/>
        <end position="30"/>
    </location>
</feature>
<dbReference type="OMA" id="VYMEARY"/>
<feature type="region of interest" description="Disordered" evidence="2">
    <location>
        <begin position="513"/>
        <end position="551"/>
    </location>
</feature>
<evidence type="ECO:0000256" key="2">
    <source>
        <dbReference type="SAM" id="MobiDB-lite"/>
    </source>
</evidence>
<keyword evidence="1" id="KW-0040">ANK repeat</keyword>
<feature type="compositionally biased region" description="Low complexity" evidence="2">
    <location>
        <begin position="199"/>
        <end position="209"/>
    </location>
</feature>
<dbReference type="InterPro" id="IPR002110">
    <property type="entry name" value="Ankyrin_rpt"/>
</dbReference>
<dbReference type="Gene3D" id="1.25.40.20">
    <property type="entry name" value="Ankyrin repeat-containing domain"/>
    <property type="match status" value="2"/>
</dbReference>
<feature type="region of interest" description="Disordered" evidence="2">
    <location>
        <begin position="166"/>
        <end position="215"/>
    </location>
</feature>
<dbReference type="Proteomes" id="UP000008066">
    <property type="component" value="Unassembled WGS sequence"/>
</dbReference>
<accession>G0SFW2</accession>
<evidence type="ECO:0008006" key="5">
    <source>
        <dbReference type="Google" id="ProtNLM"/>
    </source>
</evidence>
<dbReference type="eggNOG" id="ENOG502RS6K">
    <property type="taxonomic scope" value="Eukaryota"/>
</dbReference>
<evidence type="ECO:0000313" key="3">
    <source>
        <dbReference type="EMBL" id="EGS17877.1"/>
    </source>
</evidence>
<feature type="compositionally biased region" description="Polar residues" evidence="2">
    <location>
        <begin position="166"/>
        <end position="188"/>
    </location>
</feature>
<dbReference type="PROSITE" id="PS50088">
    <property type="entry name" value="ANK_REPEAT"/>
    <property type="match status" value="1"/>
</dbReference>
<dbReference type="Pfam" id="PF13857">
    <property type="entry name" value="Ank_5"/>
    <property type="match status" value="1"/>
</dbReference>
<dbReference type="RefSeq" id="XP_006697495.1">
    <property type="nucleotide sequence ID" value="XM_006697432.1"/>
</dbReference>
<feature type="compositionally biased region" description="Polar residues" evidence="2">
    <location>
        <begin position="514"/>
        <end position="531"/>
    </location>
</feature>
<evidence type="ECO:0000256" key="1">
    <source>
        <dbReference type="PROSITE-ProRule" id="PRU00023"/>
    </source>
</evidence>
<feature type="repeat" description="ANK" evidence="1">
    <location>
        <begin position="601"/>
        <end position="633"/>
    </location>
</feature>
<dbReference type="AlphaFoldDB" id="G0SFW2"/>
<dbReference type="SMART" id="SM00248">
    <property type="entry name" value="ANK"/>
    <property type="match status" value="2"/>
</dbReference>
<organism evidence="4">
    <name type="scientific">Chaetomium thermophilum (strain DSM 1495 / CBS 144.50 / IMI 039719)</name>
    <name type="common">Thermochaetoides thermophila</name>
    <dbReference type="NCBI Taxonomy" id="759272"/>
    <lineage>
        <taxon>Eukaryota</taxon>
        <taxon>Fungi</taxon>
        <taxon>Dikarya</taxon>
        <taxon>Ascomycota</taxon>
        <taxon>Pezizomycotina</taxon>
        <taxon>Sordariomycetes</taxon>
        <taxon>Sordariomycetidae</taxon>
        <taxon>Sordariales</taxon>
        <taxon>Chaetomiaceae</taxon>
        <taxon>Thermochaetoides</taxon>
    </lineage>
</organism>
<keyword evidence="4" id="KW-1185">Reference proteome</keyword>
<dbReference type="OrthoDB" id="194358at2759"/>
<sequence>MDSLHSSSSGIPPPALAPRRGRREKPWPPGKQKKLLRLYVCTQSERLPLVRILERLKDSTFDPRQRNSHKHLKNLLPDRRIDDWRPRDLATMLVRVRFLRSVREERRRRHRRYRMRLEMARAQFDDASSLSPQPVMSLSPLPVSIQQQDAKLLSPIDQPQTFDSPVAIKQSQSPGSTPPTLVTSSASPPDSYPRDKSPSRASSAPSSTKSAKRRSWASVLSSISSGISSLARSSSSASSKQIVVNPSGVNTALSKMTREEFLASLQDSKPIKKGSKLGSALPTSLFKRYSTSNPPDEELNMAILRMCCANHARNDSSQHCVHVRLSDAIEAQATEGPAFRHFTLTDDEANMVDKYGNTLLHTAARWGARISLLLLILRHTDDVQAVNHRGETFLHVYYPPEDPRMKPVSFLNLLRQLRARGFDFCHRDVEKQTFLQPLVAKKGFPVETLYYVFREVGQGAARFLVANRCANGERLWHSIRRNLDQAAPKLHRIFGDELEFIRRYLPEFSCETKAPSTADTSTLGSESSISVHPNDSDPDPNDRNSAQNLRRTPMMKLFRRAASGRGFPDKELVEKLESLFESASKQPDFDLQTYLGRRDTEGNSALHYAAEFGLVPAVQFLCAKGAQVNVFNNCGNTPLQLVKFAIQRTDVRSDIHMEARYLRCAVILLENGAFDQSKLVSERSEIFPFDVFDGSERSIANLVKQGVASQCRGLHLLTSSMSHPHCPPLPPACHGEDGEYEGCAPREWQVWDGPNQWQAQVGGVAGVGMSMASGQQPWEWDENHGHHAYGMNLTFQTGTGVLTQ</sequence>
<dbReference type="EMBL" id="GL988047">
    <property type="protein sequence ID" value="EGS17877.1"/>
    <property type="molecule type" value="Genomic_DNA"/>
</dbReference>
<name>G0SFW2_CHATD</name>
<dbReference type="SUPFAM" id="SSF48403">
    <property type="entry name" value="Ankyrin repeat"/>
    <property type="match status" value="1"/>
</dbReference>
<reference evidence="3 4" key="1">
    <citation type="journal article" date="2011" name="Cell">
        <title>Insight into structure and assembly of the nuclear pore complex by utilizing the genome of a eukaryotic thermophile.</title>
        <authorList>
            <person name="Amlacher S."/>
            <person name="Sarges P."/>
            <person name="Flemming D."/>
            <person name="van Noort V."/>
            <person name="Kunze R."/>
            <person name="Devos D.P."/>
            <person name="Arumugam M."/>
            <person name="Bork P."/>
            <person name="Hurt E."/>
        </authorList>
    </citation>
    <scope>NUCLEOTIDE SEQUENCE [LARGE SCALE GENOMIC DNA]</scope>
    <source>
        <strain evidence="4">DSM 1495 / CBS 144.50 / IMI 039719</strain>
    </source>
</reference>
<dbReference type="PANTHER" id="PTHR24118:SF99">
    <property type="entry name" value="POTE ANKYRIN DOMAIN FAMILY MEMBER 3C-RELATED"/>
    <property type="match status" value="1"/>
</dbReference>
<dbReference type="PROSITE" id="PS50297">
    <property type="entry name" value="ANK_REP_REGION"/>
    <property type="match status" value="1"/>
</dbReference>
<dbReference type="PANTHER" id="PTHR24118">
    <property type="entry name" value="POTE ANKYRIN DOMAIN"/>
    <property type="match status" value="1"/>
</dbReference>
<feature type="compositionally biased region" description="Polar residues" evidence="2">
    <location>
        <begin position="1"/>
        <end position="10"/>
    </location>
</feature>
<gene>
    <name evidence="3" type="ORF">CTHT_0072350</name>
</gene>
<proteinExistence type="predicted"/>
<dbReference type="KEGG" id="cthr:CTHT_0072350"/>
<protein>
    <recommendedName>
        <fullName evidence="5">Ankyrin repeat-containing protein</fullName>
    </recommendedName>
</protein>
<dbReference type="HOGENOM" id="CLU_011548_0_0_1"/>
<dbReference type="InterPro" id="IPR036770">
    <property type="entry name" value="Ankyrin_rpt-contain_sf"/>
</dbReference>
<dbReference type="GeneID" id="18261273"/>
<evidence type="ECO:0000313" key="4">
    <source>
        <dbReference type="Proteomes" id="UP000008066"/>
    </source>
</evidence>